<dbReference type="PROSITE" id="PS50930">
    <property type="entry name" value="HTH_LYTTR"/>
    <property type="match status" value="1"/>
</dbReference>
<dbReference type="CDD" id="cd17534">
    <property type="entry name" value="REC_DC-like"/>
    <property type="match status" value="1"/>
</dbReference>
<dbReference type="Pfam" id="PF00072">
    <property type="entry name" value="Response_reg"/>
    <property type="match status" value="1"/>
</dbReference>
<dbReference type="InterPro" id="IPR050595">
    <property type="entry name" value="Bact_response_regulator"/>
</dbReference>
<dbReference type="Gene3D" id="2.40.50.1020">
    <property type="entry name" value="LytTr DNA-binding domain"/>
    <property type="match status" value="1"/>
</dbReference>
<evidence type="ECO:0000256" key="1">
    <source>
        <dbReference type="ARBA" id="ARBA00022553"/>
    </source>
</evidence>
<dbReference type="GO" id="GO:0003677">
    <property type="term" value="F:DNA binding"/>
    <property type="evidence" value="ECO:0007669"/>
    <property type="project" value="InterPro"/>
</dbReference>
<dbReference type="Pfam" id="PF04397">
    <property type="entry name" value="LytTR"/>
    <property type="match status" value="1"/>
</dbReference>
<dbReference type="Gene3D" id="3.40.50.2300">
    <property type="match status" value="1"/>
</dbReference>
<keyword evidence="1 2" id="KW-0597">Phosphoprotein</keyword>
<dbReference type="STRING" id="1120964.GCA_001313265_06595"/>
<gene>
    <name evidence="5" type="ORF">SAMN03080598_01654</name>
</gene>
<keyword evidence="6" id="KW-1185">Reference proteome</keyword>
<accession>A0A1H5VCI5</accession>
<dbReference type="SMART" id="SM00448">
    <property type="entry name" value="REC"/>
    <property type="match status" value="1"/>
</dbReference>
<dbReference type="PANTHER" id="PTHR44591">
    <property type="entry name" value="STRESS RESPONSE REGULATOR PROTEIN 1"/>
    <property type="match status" value="1"/>
</dbReference>
<dbReference type="OrthoDB" id="1646880at2"/>
<evidence type="ECO:0000313" key="5">
    <source>
        <dbReference type="EMBL" id="SEF85029.1"/>
    </source>
</evidence>
<dbReference type="InterPro" id="IPR011006">
    <property type="entry name" value="CheY-like_superfamily"/>
</dbReference>
<dbReference type="PANTHER" id="PTHR44591:SF3">
    <property type="entry name" value="RESPONSE REGULATORY DOMAIN-CONTAINING PROTEIN"/>
    <property type="match status" value="1"/>
</dbReference>
<evidence type="ECO:0000259" key="4">
    <source>
        <dbReference type="PROSITE" id="PS50930"/>
    </source>
</evidence>
<organism evidence="5 6">
    <name type="scientific">Algoriphagus boritolerans DSM 17298 = JCM 18970</name>
    <dbReference type="NCBI Taxonomy" id="1120964"/>
    <lineage>
        <taxon>Bacteria</taxon>
        <taxon>Pseudomonadati</taxon>
        <taxon>Bacteroidota</taxon>
        <taxon>Cytophagia</taxon>
        <taxon>Cytophagales</taxon>
        <taxon>Cyclobacteriaceae</taxon>
        <taxon>Algoriphagus</taxon>
    </lineage>
</organism>
<dbReference type="GO" id="GO:0000160">
    <property type="term" value="P:phosphorelay signal transduction system"/>
    <property type="evidence" value="ECO:0007669"/>
    <property type="project" value="InterPro"/>
</dbReference>
<proteinExistence type="predicted"/>
<feature type="domain" description="Response regulatory" evidence="3">
    <location>
        <begin position="5"/>
        <end position="120"/>
    </location>
</feature>
<protein>
    <submittedName>
        <fullName evidence="5">Two component transcriptional regulator, LytTR family</fullName>
    </submittedName>
</protein>
<evidence type="ECO:0000259" key="3">
    <source>
        <dbReference type="PROSITE" id="PS50110"/>
    </source>
</evidence>
<reference evidence="6" key="1">
    <citation type="submission" date="2016-10" db="EMBL/GenBank/DDBJ databases">
        <authorList>
            <person name="Varghese N."/>
            <person name="Submissions S."/>
        </authorList>
    </citation>
    <scope>NUCLEOTIDE SEQUENCE [LARGE SCALE GENOMIC DNA]</scope>
    <source>
        <strain evidence="6">DSM 17298</strain>
    </source>
</reference>
<dbReference type="EMBL" id="FNVR01000006">
    <property type="protein sequence ID" value="SEF85029.1"/>
    <property type="molecule type" value="Genomic_DNA"/>
</dbReference>
<dbReference type="AlphaFoldDB" id="A0A1H5VCI5"/>
<feature type="modified residue" description="4-aspartylphosphate" evidence="2">
    <location>
        <position position="55"/>
    </location>
</feature>
<dbReference type="RefSeq" id="WP_103924323.1">
    <property type="nucleotide sequence ID" value="NZ_FNVR01000006.1"/>
</dbReference>
<dbReference type="Proteomes" id="UP000236736">
    <property type="component" value="Unassembled WGS sequence"/>
</dbReference>
<dbReference type="InterPro" id="IPR001789">
    <property type="entry name" value="Sig_transdc_resp-reg_receiver"/>
</dbReference>
<dbReference type="PROSITE" id="PS50110">
    <property type="entry name" value="RESPONSE_REGULATORY"/>
    <property type="match status" value="1"/>
</dbReference>
<dbReference type="InterPro" id="IPR007492">
    <property type="entry name" value="LytTR_DNA-bd_dom"/>
</dbReference>
<name>A0A1H5VCI5_9BACT</name>
<evidence type="ECO:0000256" key="2">
    <source>
        <dbReference type="PROSITE-ProRule" id="PRU00169"/>
    </source>
</evidence>
<dbReference type="SMART" id="SM00850">
    <property type="entry name" value="LytTR"/>
    <property type="match status" value="1"/>
</dbReference>
<dbReference type="SUPFAM" id="SSF52172">
    <property type="entry name" value="CheY-like"/>
    <property type="match status" value="1"/>
</dbReference>
<evidence type="ECO:0000313" key="6">
    <source>
        <dbReference type="Proteomes" id="UP000236736"/>
    </source>
</evidence>
<feature type="domain" description="HTH LytTR-type" evidence="4">
    <location>
        <begin position="144"/>
        <end position="207"/>
    </location>
</feature>
<sequence length="243" mass="27926">MEKTKILIVEDDMIIAANISLQLSNLGYEVTGIETKAKEAIHHALETKPDLILMDVQLKGESNGIDAAHAIRRYLDIPLIYLTANVDDATFQKAKETHPFAFIAKPFTNLNLERTIALVEEKILEKRAPVSVEDTFVDSQEDRIFIRNNNKLVKVMLDEILYVEADRNYCKIFTVGQTYLIVSPMNKLCEKIDSRRFIRIHRSFVVNFSRLEAVAESYVEINGKLIPIGKQYKEELHRMMNKV</sequence>